<dbReference type="Proteomes" id="UP000053989">
    <property type="component" value="Unassembled WGS sequence"/>
</dbReference>
<feature type="region of interest" description="Disordered" evidence="1">
    <location>
        <begin position="178"/>
        <end position="197"/>
    </location>
</feature>
<dbReference type="InParanoid" id="A0A0C2ZG88"/>
<evidence type="ECO:0000256" key="1">
    <source>
        <dbReference type="SAM" id="MobiDB-lite"/>
    </source>
</evidence>
<organism evidence="2 3">
    <name type="scientific">Scleroderma citrinum Foug A</name>
    <dbReference type="NCBI Taxonomy" id="1036808"/>
    <lineage>
        <taxon>Eukaryota</taxon>
        <taxon>Fungi</taxon>
        <taxon>Dikarya</taxon>
        <taxon>Basidiomycota</taxon>
        <taxon>Agaricomycotina</taxon>
        <taxon>Agaricomycetes</taxon>
        <taxon>Agaricomycetidae</taxon>
        <taxon>Boletales</taxon>
        <taxon>Sclerodermatineae</taxon>
        <taxon>Sclerodermataceae</taxon>
        <taxon>Scleroderma</taxon>
    </lineage>
</organism>
<dbReference type="HOGENOM" id="CLU_1384894_0_0_1"/>
<dbReference type="EMBL" id="KN822059">
    <property type="protein sequence ID" value="KIM60683.1"/>
    <property type="molecule type" value="Genomic_DNA"/>
</dbReference>
<reference evidence="3" key="2">
    <citation type="submission" date="2015-01" db="EMBL/GenBank/DDBJ databases">
        <title>Evolutionary Origins and Diversification of the Mycorrhizal Mutualists.</title>
        <authorList>
            <consortium name="DOE Joint Genome Institute"/>
            <consortium name="Mycorrhizal Genomics Consortium"/>
            <person name="Kohler A."/>
            <person name="Kuo A."/>
            <person name="Nagy L.G."/>
            <person name="Floudas D."/>
            <person name="Copeland A."/>
            <person name="Barry K.W."/>
            <person name="Cichocki N."/>
            <person name="Veneault-Fourrey C."/>
            <person name="LaButti K."/>
            <person name="Lindquist E.A."/>
            <person name="Lipzen A."/>
            <person name="Lundell T."/>
            <person name="Morin E."/>
            <person name="Murat C."/>
            <person name="Riley R."/>
            <person name="Ohm R."/>
            <person name="Sun H."/>
            <person name="Tunlid A."/>
            <person name="Henrissat B."/>
            <person name="Grigoriev I.V."/>
            <person name="Hibbett D.S."/>
            <person name="Martin F."/>
        </authorList>
    </citation>
    <scope>NUCLEOTIDE SEQUENCE [LARGE SCALE GENOMIC DNA]</scope>
    <source>
        <strain evidence="3">Foug A</strain>
    </source>
</reference>
<gene>
    <name evidence="2" type="ORF">SCLCIDRAFT_934399</name>
</gene>
<name>A0A0C2ZG88_9AGAM</name>
<accession>A0A0C2ZG88</accession>
<reference evidence="2 3" key="1">
    <citation type="submission" date="2014-04" db="EMBL/GenBank/DDBJ databases">
        <authorList>
            <consortium name="DOE Joint Genome Institute"/>
            <person name="Kuo A."/>
            <person name="Kohler A."/>
            <person name="Nagy L.G."/>
            <person name="Floudas D."/>
            <person name="Copeland A."/>
            <person name="Barry K.W."/>
            <person name="Cichocki N."/>
            <person name="Veneault-Fourrey C."/>
            <person name="LaButti K."/>
            <person name="Lindquist E.A."/>
            <person name="Lipzen A."/>
            <person name="Lundell T."/>
            <person name="Morin E."/>
            <person name="Murat C."/>
            <person name="Sun H."/>
            <person name="Tunlid A."/>
            <person name="Henrissat B."/>
            <person name="Grigoriev I.V."/>
            <person name="Hibbett D.S."/>
            <person name="Martin F."/>
            <person name="Nordberg H.P."/>
            <person name="Cantor M.N."/>
            <person name="Hua S.X."/>
        </authorList>
    </citation>
    <scope>NUCLEOTIDE SEQUENCE [LARGE SCALE GENOMIC DNA]</scope>
    <source>
        <strain evidence="2 3">Foug A</strain>
    </source>
</reference>
<evidence type="ECO:0000313" key="2">
    <source>
        <dbReference type="EMBL" id="KIM60683.1"/>
    </source>
</evidence>
<evidence type="ECO:0000313" key="3">
    <source>
        <dbReference type="Proteomes" id="UP000053989"/>
    </source>
</evidence>
<keyword evidence="3" id="KW-1185">Reference proteome</keyword>
<proteinExistence type="predicted"/>
<sequence>MAQRRNEGNSPLEQVHQPIMSYNQQKKATESTNCSMIDIPFVIQVRDTVPTWTHLDGMCSSLWGVLCRGGYQVGPDSIHQENRQMKIPGSHTLVWERASESCVATMNLQRLYYGVLTPLSHGLIFRRKRAIAMFIAMDQNSHERFYLCGCHWNVAKQRRAHTRALLLACLTFRPSSLTQAHSSNRPRRETDQTVLFG</sequence>
<protein>
    <submittedName>
        <fullName evidence="2">Uncharacterized protein</fullName>
    </submittedName>
</protein>
<dbReference type="AlphaFoldDB" id="A0A0C2ZG88"/>